<dbReference type="STRING" id="243365.CV_2415"/>
<dbReference type="Proteomes" id="UP000001424">
    <property type="component" value="Chromosome"/>
</dbReference>
<dbReference type="HOGENOM" id="CLU_1882073_0_0_4"/>
<organism evidence="1 2">
    <name type="scientific">Chromobacterium violaceum (strain ATCC 12472 / DSM 30191 / JCM 1249 / CCUG 213 / NBRC 12614 / NCIMB 9131 / NCTC 9757 / MK)</name>
    <dbReference type="NCBI Taxonomy" id="243365"/>
    <lineage>
        <taxon>Bacteria</taxon>
        <taxon>Pseudomonadati</taxon>
        <taxon>Pseudomonadota</taxon>
        <taxon>Betaproteobacteria</taxon>
        <taxon>Neisseriales</taxon>
        <taxon>Chromobacteriaceae</taxon>
        <taxon>Chromobacterium</taxon>
    </lineage>
</organism>
<dbReference type="AlphaFoldDB" id="Q7NVC8"/>
<dbReference type="KEGG" id="cvi:CV_2415"/>
<sequence length="135" mass="14628">MPSLLTLTLTVWPLAPSTVRVAFCIGAPTAIVPDSLEEPVLALPPPPPPHETSATQQASPRNARWILIPFPPRFIRLCSQISQSASAYGCFFINASGPAGIGMGWRDAAGRVEVCCCFLRCQTPCEKCTYHEWAT</sequence>
<name>Q7NVC8_CHRVO</name>
<evidence type="ECO:0000313" key="1">
    <source>
        <dbReference type="EMBL" id="AAQ60087.1"/>
    </source>
</evidence>
<accession>Q7NVC8</accession>
<evidence type="ECO:0000313" key="2">
    <source>
        <dbReference type="Proteomes" id="UP000001424"/>
    </source>
</evidence>
<protein>
    <submittedName>
        <fullName evidence="1">Uncharacterized protein</fullName>
    </submittedName>
</protein>
<gene>
    <name evidence="1" type="ordered locus">CV_2415</name>
</gene>
<reference evidence="1 2" key="1">
    <citation type="journal article" date="2003" name="Proc. Natl. Acad. Sci. U.S.A.">
        <title>The complete genome sequence of Chromobacterium violaceum reveals remarkable and exploitable bacterial adaptability.</title>
        <authorList>
            <person name="Vasconcelos A.T.R."/>
            <person name="de Almeida D.F."/>
            <person name="Almeida F.C."/>
            <person name="de Almeida L.G.P."/>
            <person name="de Almeida R."/>
            <person name="Goncalves J.A.A."/>
            <person name="Andrade E.M."/>
            <person name="Antonio R.V."/>
            <person name="Araripe J."/>
            <person name="de Araujo M.F.F."/>
            <person name="Filho S.A."/>
            <person name="Azevedo V."/>
            <person name="Batista A.J."/>
            <person name="Bataus L.A.M."/>
            <person name="Batista J.S."/>
            <person name="Belo A."/>
            <person name="vander Berg C."/>
            <person name="Blamey J."/>
            <person name="Bogo M."/>
            <person name="Bonato S."/>
            <person name="Bordignon J."/>
            <person name="Brito C.A."/>
            <person name="Brocchi M."/>
            <person name="Burity H.A."/>
            <person name="Camargo A.A."/>
            <person name="Cardoso D.D.P."/>
            <person name="Carneiro N.P."/>
            <person name="Carraro D.M."/>
            <person name="Carvalho C.M.B."/>
            <person name="Cascardo J.C.M."/>
            <person name="Cavada B.S."/>
            <person name="Chueire L.M.O."/>
            <person name="Pasa T.B.C."/>
            <person name="Duran N."/>
            <person name="Fagundes N."/>
            <person name="Falcao C.L."/>
            <person name="Fantinatti F."/>
            <person name="Farias I.P."/>
            <person name="Felipe M.S.S."/>
            <person name="Ferrari L.P."/>
            <person name="Ferro J.A."/>
            <person name="Ferro M.I.T."/>
            <person name="Franco G.R."/>
            <person name="Freitas N.S.A."/>
            <person name="Furlan L.R."/>
            <person name="Gazzinelli R.T."/>
            <person name="Gomes E.A."/>
            <person name="Goncalves P.R."/>
            <person name="Grangeiro T.B."/>
            <person name="Grattapaglia D."/>
            <person name="Grisard E.C."/>
            <person name="Guimaraes C.T."/>
            <person name="Hanna E.S."/>
            <person name="Hungria M."/>
            <person name="Jardim S.N."/>
            <person name="Laurino J."/>
            <person name="Leoi L.C.T."/>
            <person name="Fassarella L."/>
            <person name="Lima A."/>
            <person name="Loureiro M.F."/>
            <person name="Lyra M.C.P."/>
            <person name="Macedo M."/>
            <person name="Madeira H.M.F."/>
            <person name="Manfio G.P."/>
            <person name="Maranhao A.Q."/>
            <person name="Martins W.S."/>
            <person name="di Mauro S.M.Z."/>
            <person name="de Medeiros S.R.B."/>
            <person name="Meissner R.D.V."/>
            <person name="Menck C.F.M."/>
            <person name="Moreira M.A.M."/>
            <person name="Nascimento F.F."/>
            <person name="Nicolas M.F."/>
            <person name="Oliveira J.G."/>
            <person name="Oliveira S.C."/>
            <person name="Paixao R.F.C."/>
            <person name="Parente J.A."/>
            <person name="Pedrosa F.O."/>
            <person name="Pena S.J.D."/>
            <person name="Perreira J.O."/>
            <person name="Perreira M."/>
            <person name="Pinto L.S.R.C."/>
            <person name="Pinto L.S."/>
            <person name="Porto J.I.R."/>
            <person name="Potrich D.P."/>
            <person name="Neto C.E.R."/>
            <person name="Reis A.M.M."/>
            <person name="Rigo L.U."/>
            <person name="Rondinelli E."/>
            <person name="dos Santos E.B.P."/>
            <person name="Santos F.R."/>
            <person name="Schneider M.P.C."/>
            <person name="Seuanez H.N."/>
            <person name="Silva A.M.R."/>
            <person name="da Silva A.L.C."/>
            <person name="Silva D.W."/>
            <person name="Silva R."/>
            <person name="Simoes I.C."/>
            <person name="Simon D."/>
            <person name="Soares C.M.A."/>
            <person name="Soares R.B.A."/>
            <person name="Souza E.M."/>
            <person name="Souza K.R.L."/>
            <person name="Souza R.C."/>
            <person name="Steffens M.B.R."/>
            <person name="Steindel M."/>
            <person name="Teixeira S.R."/>
            <person name="Urmenyi T."/>
            <person name="Vettore A."/>
            <person name="Wassem R."/>
            <person name="Zaha A."/>
            <person name="Simpson A.J.G."/>
        </authorList>
    </citation>
    <scope>NUCLEOTIDE SEQUENCE [LARGE SCALE GENOMIC DNA]</scope>
    <source>
        <strain evidence="2">ATCC 12472 / DSM 30191 / JCM 1249 / NBRC 12614 / NCIMB 9131 / NCTC 9757</strain>
    </source>
</reference>
<keyword evidence="2" id="KW-1185">Reference proteome</keyword>
<dbReference type="EMBL" id="AE016825">
    <property type="protein sequence ID" value="AAQ60087.1"/>
    <property type="molecule type" value="Genomic_DNA"/>
</dbReference>
<proteinExistence type="predicted"/>